<evidence type="ECO:0000313" key="3">
    <source>
        <dbReference type="Proteomes" id="UP000019763"/>
    </source>
</evidence>
<dbReference type="EMBL" id="AFNH02000436">
    <property type="protein sequence ID" value="EZG69607.1"/>
    <property type="molecule type" value="Genomic_DNA"/>
</dbReference>
<comment type="caution">
    <text evidence="2">The sequence shown here is derived from an EMBL/GenBank/DDBJ whole genome shotgun (WGS) entry which is preliminary data.</text>
</comment>
<dbReference type="RefSeq" id="XP_011130001.1">
    <property type="nucleotide sequence ID" value="XM_011131699.1"/>
</dbReference>
<gene>
    <name evidence="2" type="ORF">GNI_057520</name>
</gene>
<dbReference type="AlphaFoldDB" id="A0A023B8R3"/>
<keyword evidence="3" id="KW-1185">Reference proteome</keyword>
<organism evidence="2 3">
    <name type="scientific">Gregarina niphandrodes</name>
    <name type="common">Septate eugregarine</name>
    <dbReference type="NCBI Taxonomy" id="110365"/>
    <lineage>
        <taxon>Eukaryota</taxon>
        <taxon>Sar</taxon>
        <taxon>Alveolata</taxon>
        <taxon>Apicomplexa</taxon>
        <taxon>Conoidasida</taxon>
        <taxon>Gregarinasina</taxon>
        <taxon>Eugregarinorida</taxon>
        <taxon>Gregarinidae</taxon>
        <taxon>Gregarina</taxon>
    </lineage>
</organism>
<dbReference type="Proteomes" id="UP000019763">
    <property type="component" value="Unassembled WGS sequence"/>
</dbReference>
<dbReference type="VEuPathDB" id="CryptoDB:GNI_057520"/>
<sequence>MGLLPQASGPNAAAGMSMPTLIMPNVLQSGQRPSGWSTAPRLPLNNIVSGSKTGDAPPPPPPLPDHVVAPQPPGGVLVYDDDLVSPEEKRAVMYNYRQSVVLDTTKAF</sequence>
<dbReference type="GeneID" id="22912124"/>
<feature type="region of interest" description="Disordered" evidence="1">
    <location>
        <begin position="29"/>
        <end position="66"/>
    </location>
</feature>
<name>A0A023B8R3_GRENI</name>
<accession>A0A023B8R3</accession>
<evidence type="ECO:0000313" key="2">
    <source>
        <dbReference type="EMBL" id="EZG69607.1"/>
    </source>
</evidence>
<proteinExistence type="predicted"/>
<reference evidence="2" key="1">
    <citation type="submission" date="2013-12" db="EMBL/GenBank/DDBJ databases">
        <authorList>
            <person name="Omoto C.K."/>
            <person name="Sibley D."/>
            <person name="Venepally P."/>
            <person name="Hadjithomas M."/>
            <person name="Karamycheva S."/>
            <person name="Brunk B."/>
            <person name="Roos D."/>
            <person name="Caler E."/>
            <person name="Lorenzi H."/>
        </authorList>
    </citation>
    <scope>NUCLEOTIDE SEQUENCE</scope>
</reference>
<protein>
    <submittedName>
        <fullName evidence="2">Uncharacterized protein</fullName>
    </submittedName>
</protein>
<evidence type="ECO:0000256" key="1">
    <source>
        <dbReference type="SAM" id="MobiDB-lite"/>
    </source>
</evidence>